<comment type="subunit">
    <text evidence="2">Homodimer.</text>
</comment>
<sequence length="189" mass="21833">MKLRHYLAVLALLAVLLLVSCITQGNRDVPQLTSTAKIDLQRYMGAWYVIANVPYFAENGKVATRDVYTLNEQGEVETTYVYRKAFGEPEKTAGSLGIVQPNSENRYWVIRFFWLFRADYLILETAQDYSWALIGQPSRKLGWVFSRDAAMDDKKYAELLEKFRGYGYESDRFKRVPQFAEQVGKPGFQ</sequence>
<keyword evidence="2 3" id="KW-0449">Lipoprotein</keyword>
<dbReference type="PANTHER" id="PTHR10612">
    <property type="entry name" value="APOLIPOPROTEIN D"/>
    <property type="match status" value="1"/>
</dbReference>
<keyword evidence="3" id="KW-0564">Palmitate</keyword>
<dbReference type="Gene3D" id="2.40.128.20">
    <property type="match status" value="1"/>
</dbReference>
<dbReference type="InterPro" id="IPR047202">
    <property type="entry name" value="Lipocalin_Blc-like_dom"/>
</dbReference>
<proteinExistence type="inferred from homology"/>
<keyword evidence="6" id="KW-1185">Reference proteome</keyword>
<evidence type="ECO:0000313" key="6">
    <source>
        <dbReference type="Proteomes" id="UP000291562"/>
    </source>
</evidence>
<name>A0A411HPM5_9GAMM</name>
<dbReference type="GO" id="GO:0008289">
    <property type="term" value="F:lipid binding"/>
    <property type="evidence" value="ECO:0007669"/>
    <property type="project" value="UniProtKB-UniRule"/>
</dbReference>
<accession>A0A411HPM5</accession>
<gene>
    <name evidence="5" type="ORF">ELE36_19505</name>
</gene>
<dbReference type="EMBL" id="CP035704">
    <property type="protein sequence ID" value="QBB72380.1"/>
    <property type="molecule type" value="Genomic_DNA"/>
</dbReference>
<dbReference type="PANTHER" id="PTHR10612:SF34">
    <property type="entry name" value="APOLIPOPROTEIN D"/>
    <property type="match status" value="1"/>
</dbReference>
<feature type="lipid moiety-binding region" description="N-palmitoyl cysteine" evidence="3">
    <location>
        <position position="21"/>
    </location>
</feature>
<evidence type="ECO:0000313" key="5">
    <source>
        <dbReference type="EMBL" id="QBB72380.1"/>
    </source>
</evidence>
<protein>
    <recommendedName>
        <fullName evidence="2">Outer membrane lipoprotein Blc</fullName>
    </recommendedName>
</protein>
<dbReference type="PROSITE" id="PS51257">
    <property type="entry name" value="PROKAR_LIPOPROTEIN"/>
    <property type="match status" value="1"/>
</dbReference>
<reference evidence="5 6" key="1">
    <citation type="submission" date="2019-01" db="EMBL/GenBank/DDBJ databases">
        <title>Pseudolysobacter antarctica gen. nov., sp. nov., isolated from Fildes Peninsula, Antarctica.</title>
        <authorList>
            <person name="Wei Z."/>
            <person name="Peng F."/>
        </authorList>
    </citation>
    <scope>NUCLEOTIDE SEQUENCE [LARGE SCALE GENOMIC DNA]</scope>
    <source>
        <strain evidence="5 6">AQ6-296</strain>
    </source>
</reference>
<dbReference type="PROSITE" id="PS00213">
    <property type="entry name" value="LIPOCALIN"/>
    <property type="match status" value="1"/>
</dbReference>
<dbReference type="AlphaFoldDB" id="A0A411HPM5"/>
<feature type="domain" description="Lipocalin/cytosolic fatty-acid binding" evidence="4">
    <location>
        <begin position="38"/>
        <end position="178"/>
    </location>
</feature>
<dbReference type="Pfam" id="PF08212">
    <property type="entry name" value="Lipocalin_2"/>
    <property type="match status" value="1"/>
</dbReference>
<organism evidence="5 6">
    <name type="scientific">Pseudolysobacter antarcticus</name>
    <dbReference type="NCBI Taxonomy" id="2511995"/>
    <lineage>
        <taxon>Bacteria</taxon>
        <taxon>Pseudomonadati</taxon>
        <taxon>Pseudomonadota</taxon>
        <taxon>Gammaproteobacteria</taxon>
        <taxon>Lysobacterales</taxon>
        <taxon>Rhodanobacteraceae</taxon>
        <taxon>Pseudolysobacter</taxon>
    </lineage>
</organism>
<dbReference type="SUPFAM" id="SSF50814">
    <property type="entry name" value="Lipocalins"/>
    <property type="match status" value="1"/>
</dbReference>
<dbReference type="RefSeq" id="WP_129836289.1">
    <property type="nucleotide sequence ID" value="NZ_CP035704.1"/>
</dbReference>
<dbReference type="InterPro" id="IPR000566">
    <property type="entry name" value="Lipocln_cytosolic_FA-bd_dom"/>
</dbReference>
<dbReference type="InterPro" id="IPR022271">
    <property type="entry name" value="Lipocalin_ApoD"/>
</dbReference>
<keyword evidence="2" id="KW-0998">Cell outer membrane</keyword>
<evidence type="ECO:0000256" key="3">
    <source>
        <dbReference type="PIRSR" id="PIRSR036893-52"/>
    </source>
</evidence>
<keyword evidence="2" id="KW-0446">Lipid-binding</keyword>
<comment type="similarity">
    <text evidence="1 2">Belongs to the calycin superfamily. Lipocalin family.</text>
</comment>
<dbReference type="PIRSF" id="PIRSF036893">
    <property type="entry name" value="Lipocalin_ApoD"/>
    <property type="match status" value="1"/>
</dbReference>
<comment type="function">
    <text evidence="2">Involved in the storage or transport of lipids necessary for membrane maintenance under stressful conditions. Displays a binding preference for lysophospholipids.</text>
</comment>
<dbReference type="OrthoDB" id="9793905at2"/>
<dbReference type="GO" id="GO:0009279">
    <property type="term" value="C:cell outer membrane"/>
    <property type="evidence" value="ECO:0007669"/>
    <property type="project" value="UniProtKB-SubCell"/>
</dbReference>
<keyword evidence="2" id="KW-0472">Membrane</keyword>
<dbReference type="InterPro" id="IPR022272">
    <property type="entry name" value="Lipocalin_CS"/>
</dbReference>
<evidence type="ECO:0000259" key="4">
    <source>
        <dbReference type="Pfam" id="PF08212"/>
    </source>
</evidence>
<evidence type="ECO:0000256" key="2">
    <source>
        <dbReference type="PIRNR" id="PIRNR036893"/>
    </source>
</evidence>
<dbReference type="GO" id="GO:0006950">
    <property type="term" value="P:response to stress"/>
    <property type="evidence" value="ECO:0007669"/>
    <property type="project" value="UniProtKB-ARBA"/>
</dbReference>
<evidence type="ECO:0000256" key="1">
    <source>
        <dbReference type="ARBA" id="ARBA00006889"/>
    </source>
</evidence>
<feature type="lipid moiety-binding region" description="S-diacylglycerol cysteine" evidence="3">
    <location>
        <position position="21"/>
    </location>
</feature>
<comment type="subcellular location">
    <subcellularLocation>
        <location evidence="2">Cell outer membrane</location>
    </subcellularLocation>
</comment>
<dbReference type="KEGG" id="xbc:ELE36_19505"/>
<dbReference type="CDD" id="cd19438">
    <property type="entry name" value="lipocalin_Blc-like"/>
    <property type="match status" value="1"/>
</dbReference>
<dbReference type="Proteomes" id="UP000291562">
    <property type="component" value="Chromosome"/>
</dbReference>
<dbReference type="InterPro" id="IPR012674">
    <property type="entry name" value="Calycin"/>
</dbReference>